<protein>
    <submittedName>
        <fullName evidence="2">Uncharacterized protein</fullName>
    </submittedName>
</protein>
<dbReference type="Proteomes" id="UP000076154">
    <property type="component" value="Unassembled WGS sequence"/>
</dbReference>
<feature type="transmembrane region" description="Helical" evidence="1">
    <location>
        <begin position="151"/>
        <end position="172"/>
    </location>
</feature>
<gene>
    <name evidence="2" type="ORF">Hypma_005082</name>
</gene>
<dbReference type="InParanoid" id="A0A369K2X4"/>
<comment type="caution">
    <text evidence="2">The sequence shown here is derived from an EMBL/GenBank/DDBJ whole genome shotgun (WGS) entry which is preliminary data.</text>
</comment>
<evidence type="ECO:0000256" key="1">
    <source>
        <dbReference type="SAM" id="Phobius"/>
    </source>
</evidence>
<evidence type="ECO:0000313" key="3">
    <source>
        <dbReference type="Proteomes" id="UP000076154"/>
    </source>
</evidence>
<organism evidence="2 3">
    <name type="scientific">Hypsizygus marmoreus</name>
    <name type="common">White beech mushroom</name>
    <name type="synonym">Agaricus marmoreus</name>
    <dbReference type="NCBI Taxonomy" id="39966"/>
    <lineage>
        <taxon>Eukaryota</taxon>
        <taxon>Fungi</taxon>
        <taxon>Dikarya</taxon>
        <taxon>Basidiomycota</taxon>
        <taxon>Agaricomycotina</taxon>
        <taxon>Agaricomycetes</taxon>
        <taxon>Agaricomycetidae</taxon>
        <taxon>Agaricales</taxon>
        <taxon>Tricholomatineae</taxon>
        <taxon>Lyophyllaceae</taxon>
        <taxon>Hypsizygus</taxon>
    </lineage>
</organism>
<keyword evidence="1" id="KW-0812">Transmembrane</keyword>
<dbReference type="AlphaFoldDB" id="A0A369K2X4"/>
<dbReference type="EMBL" id="LUEZ02000021">
    <property type="protein sequence ID" value="RDB26975.1"/>
    <property type="molecule type" value="Genomic_DNA"/>
</dbReference>
<keyword evidence="1" id="KW-0472">Membrane</keyword>
<evidence type="ECO:0000313" key="2">
    <source>
        <dbReference type="EMBL" id="RDB26975.1"/>
    </source>
</evidence>
<proteinExistence type="predicted"/>
<reference evidence="2" key="1">
    <citation type="submission" date="2018-04" db="EMBL/GenBank/DDBJ databases">
        <title>Whole genome sequencing of Hypsizygus marmoreus.</title>
        <authorList>
            <person name="Choi I.-G."/>
            <person name="Min B."/>
            <person name="Kim J.-G."/>
            <person name="Kim S."/>
            <person name="Oh Y.-L."/>
            <person name="Kong W.-S."/>
            <person name="Park H."/>
            <person name="Jeong J."/>
            <person name="Song E.-S."/>
        </authorList>
    </citation>
    <scope>NUCLEOTIDE SEQUENCE [LARGE SCALE GENOMIC DNA]</scope>
    <source>
        <strain evidence="2">51987-8</strain>
    </source>
</reference>
<accession>A0A369K2X4</accession>
<keyword evidence="3" id="KW-1185">Reference proteome</keyword>
<dbReference type="OrthoDB" id="3186354at2759"/>
<name>A0A369K2X4_HYPMA</name>
<feature type="transmembrane region" description="Helical" evidence="1">
    <location>
        <begin position="98"/>
        <end position="120"/>
    </location>
</feature>
<sequence length="188" mass="21249">MPYVSQLQDGHPSPMICLLFLDFAPNNPFGHHDQVLFRSFQVKRPTSAIMPSDIPADAAYIGGVWCEGVLYGIHIVLYGTLCKIFLNRSYIRGREVSSAILIAFSTCMFILSTAHVALAVNELLKGFVYQRDMDGGPPAFFRQNVFPERKAIYIINTLLGDSLLVWRVYVIWGRDWRICVPSVSLGYR</sequence>
<keyword evidence="1" id="KW-1133">Transmembrane helix</keyword>